<comment type="caution">
    <text evidence="2">The sequence shown here is derived from an EMBL/GenBank/DDBJ whole genome shotgun (WGS) entry which is preliminary data.</text>
</comment>
<keyword evidence="3" id="KW-1185">Reference proteome</keyword>
<evidence type="ECO:0000256" key="1">
    <source>
        <dbReference type="SAM" id="MobiDB-lite"/>
    </source>
</evidence>
<gene>
    <name evidence="2" type="ORF">Pta02_79320</name>
</gene>
<reference evidence="2" key="1">
    <citation type="submission" date="2021-01" db="EMBL/GenBank/DDBJ databases">
        <title>Whole genome shotgun sequence of Planobispora takensis NBRC 109077.</title>
        <authorList>
            <person name="Komaki H."/>
            <person name="Tamura T."/>
        </authorList>
    </citation>
    <scope>NUCLEOTIDE SEQUENCE</scope>
    <source>
        <strain evidence="2">NBRC 109077</strain>
    </source>
</reference>
<feature type="region of interest" description="Disordered" evidence="1">
    <location>
        <begin position="55"/>
        <end position="78"/>
    </location>
</feature>
<evidence type="ECO:0000313" key="3">
    <source>
        <dbReference type="Proteomes" id="UP000634476"/>
    </source>
</evidence>
<evidence type="ECO:0000313" key="2">
    <source>
        <dbReference type="EMBL" id="GII05924.1"/>
    </source>
</evidence>
<sequence>MPPPIRTVGSVPITATARAQAARAAAGAPITVSSLLVEVFMFFVEEFMPLSLARRPAPPHRARGRAVSSPGGVGVRLW</sequence>
<organism evidence="2 3">
    <name type="scientific">Planobispora takensis</name>
    <dbReference type="NCBI Taxonomy" id="1367882"/>
    <lineage>
        <taxon>Bacteria</taxon>
        <taxon>Bacillati</taxon>
        <taxon>Actinomycetota</taxon>
        <taxon>Actinomycetes</taxon>
        <taxon>Streptosporangiales</taxon>
        <taxon>Streptosporangiaceae</taxon>
        <taxon>Planobispora</taxon>
    </lineage>
</organism>
<proteinExistence type="predicted"/>
<name>A0A8J3T402_9ACTN</name>
<dbReference type="EMBL" id="BOOK01000085">
    <property type="protein sequence ID" value="GII05924.1"/>
    <property type="molecule type" value="Genomic_DNA"/>
</dbReference>
<accession>A0A8J3T402</accession>
<protein>
    <submittedName>
        <fullName evidence="2">Uncharacterized protein</fullName>
    </submittedName>
</protein>
<dbReference type="AlphaFoldDB" id="A0A8J3T402"/>
<dbReference type="Proteomes" id="UP000634476">
    <property type="component" value="Unassembled WGS sequence"/>
</dbReference>